<keyword evidence="8" id="KW-0418">Kinase</keyword>
<dbReference type="InterPro" id="IPR025669">
    <property type="entry name" value="AAA_dom"/>
</dbReference>
<dbReference type="InterPro" id="IPR003856">
    <property type="entry name" value="LPS_length_determ_N"/>
</dbReference>
<comment type="subcellular location">
    <subcellularLocation>
        <location evidence="1">Cell inner membrane</location>
        <topology evidence="1">Multi-pass membrane protein</topology>
    </subcellularLocation>
</comment>
<feature type="domain" description="AAA" evidence="18">
    <location>
        <begin position="559"/>
        <end position="671"/>
    </location>
</feature>
<gene>
    <name evidence="20" type="ORF">LG368_06380</name>
</gene>
<evidence type="ECO:0000256" key="14">
    <source>
        <dbReference type="SAM" id="Coils"/>
    </source>
</evidence>
<evidence type="ECO:0000256" key="9">
    <source>
        <dbReference type="ARBA" id="ARBA00022840"/>
    </source>
</evidence>
<evidence type="ECO:0000256" key="11">
    <source>
        <dbReference type="ARBA" id="ARBA00023136"/>
    </source>
</evidence>
<keyword evidence="11 16" id="KW-0472">Membrane</keyword>
<accession>A0A9X1INF1</accession>
<organism evidence="20 21">
    <name type="scientific">Marinomonas algarum</name>
    <dbReference type="NCBI Taxonomy" id="2883105"/>
    <lineage>
        <taxon>Bacteria</taxon>
        <taxon>Pseudomonadati</taxon>
        <taxon>Pseudomonadota</taxon>
        <taxon>Gammaproteobacteria</taxon>
        <taxon>Oceanospirillales</taxon>
        <taxon>Oceanospirillaceae</taxon>
        <taxon>Marinomonas</taxon>
    </lineage>
</organism>
<keyword evidence="6 16" id="KW-0812">Transmembrane</keyword>
<evidence type="ECO:0000259" key="19">
    <source>
        <dbReference type="Pfam" id="PF13807"/>
    </source>
</evidence>
<sequence>MTVKQVGMPKDTNDDEIDLGKLFGVLLDARWWIILTTVLFMLLGVFYALMQTPIYKADALIQVESGPNSVSALVGGETGDMFANDASSSTEIEIIKSRMILGKTVDNLNLTTRLRPVYMPYIGEGLARLTNTESIGQVESFQAPEGQETAAFVVVLVDAQLGQYQLLDQQERVLLDGKVGELAQANGYRLFISQLEGKSGSKFSLTQPTRFNVIQSLKGGLEIKEQGKGTGMLLMTYTGSDKDLIKAIVDDVSQNFFIQNVERSSAEAEKSLQFLSDNLPEVKNELIASEDKYNDFQTQNGSLDLGFEAQTVLQAMVALDNKLNDLTIREAQISQRFKKDHVSYKSLLTNRDLLLKEKAELEKQVQSMPLVQREALRIKRDVTVNQQIYIKLLNKVQELRIIKASTVGNVRILDPAQVYSTAIAPKKPLIVVVATLLGGMLSVGLALVRTVLHKGVQSPEQVEEIGLPVYASVPKSDAQLKLTEKITSKKKRLKHRKGKGSHALSAPKEHPDLTESLLSESDPTDLAIESLRSLRTNLHFAMLEAKNSILMISGPSPSVGKSFISSNFAAVAAKTGQRVLLIDADMRKGYIQEHFGLSWENGLSDLLSGQHEPSENVKTTSIENLDVMTRGQIPPNPSELLMHPRMKAFMEWASVNYDLVVIDTPPILAVTDASVVGALCGTSLMVGRFDQNTLKEIEIAYNRFDQAGIEVKGFILNAVEKKASGYYGYGYGYYNYAYKSDK</sequence>
<feature type="domain" description="Polysaccharide chain length determinant N-terminal" evidence="17">
    <location>
        <begin position="15"/>
        <end position="108"/>
    </location>
</feature>
<keyword evidence="5 20" id="KW-0808">Transferase</keyword>
<dbReference type="Pfam" id="PF13807">
    <property type="entry name" value="GNVR"/>
    <property type="match status" value="1"/>
</dbReference>
<keyword evidence="10 16" id="KW-1133">Transmembrane helix</keyword>
<keyword evidence="4" id="KW-0997">Cell inner membrane</keyword>
<reference evidence="20" key="1">
    <citation type="submission" date="2021-10" db="EMBL/GenBank/DDBJ databases">
        <title>Marinomonas pontica sp. nov., isolated from the Black Sea.</title>
        <authorList>
            <person name="Zhao L.-H."/>
            <person name="Xue J.-H."/>
        </authorList>
    </citation>
    <scope>NUCLEOTIDE SEQUENCE</scope>
    <source>
        <strain evidence="20">E8</strain>
    </source>
</reference>
<feature type="compositionally biased region" description="Basic residues" evidence="15">
    <location>
        <begin position="489"/>
        <end position="500"/>
    </location>
</feature>
<evidence type="ECO:0000259" key="17">
    <source>
        <dbReference type="Pfam" id="PF02706"/>
    </source>
</evidence>
<evidence type="ECO:0000259" key="18">
    <source>
        <dbReference type="Pfam" id="PF13614"/>
    </source>
</evidence>
<dbReference type="GO" id="GO:0005524">
    <property type="term" value="F:ATP binding"/>
    <property type="evidence" value="ECO:0007669"/>
    <property type="project" value="UniProtKB-KW"/>
</dbReference>
<dbReference type="SUPFAM" id="SSF52540">
    <property type="entry name" value="P-loop containing nucleoside triphosphate hydrolases"/>
    <property type="match status" value="1"/>
</dbReference>
<evidence type="ECO:0000256" key="10">
    <source>
        <dbReference type="ARBA" id="ARBA00022989"/>
    </source>
</evidence>
<keyword evidence="14" id="KW-0175">Coiled coil</keyword>
<dbReference type="InterPro" id="IPR032807">
    <property type="entry name" value="GNVR"/>
</dbReference>
<evidence type="ECO:0000256" key="12">
    <source>
        <dbReference type="ARBA" id="ARBA00023137"/>
    </source>
</evidence>
<evidence type="ECO:0000256" key="3">
    <source>
        <dbReference type="ARBA" id="ARBA00022475"/>
    </source>
</evidence>
<feature type="transmembrane region" description="Helical" evidence="16">
    <location>
        <begin position="31"/>
        <end position="50"/>
    </location>
</feature>
<dbReference type="InterPro" id="IPR050445">
    <property type="entry name" value="Bact_polysacc_biosynth/exp"/>
</dbReference>
<keyword evidence="21" id="KW-1185">Reference proteome</keyword>
<dbReference type="Proteomes" id="UP001139095">
    <property type="component" value="Unassembled WGS sequence"/>
</dbReference>
<evidence type="ECO:0000256" key="5">
    <source>
        <dbReference type="ARBA" id="ARBA00022679"/>
    </source>
</evidence>
<dbReference type="Gene3D" id="3.40.50.300">
    <property type="entry name" value="P-loop containing nucleotide triphosphate hydrolases"/>
    <property type="match status" value="1"/>
</dbReference>
<evidence type="ECO:0000256" key="7">
    <source>
        <dbReference type="ARBA" id="ARBA00022741"/>
    </source>
</evidence>
<evidence type="ECO:0000256" key="4">
    <source>
        <dbReference type="ARBA" id="ARBA00022519"/>
    </source>
</evidence>
<comment type="catalytic activity">
    <reaction evidence="13">
        <text>L-tyrosyl-[protein] + ATP = O-phospho-L-tyrosyl-[protein] + ADP + H(+)</text>
        <dbReference type="Rhea" id="RHEA:10596"/>
        <dbReference type="Rhea" id="RHEA-COMP:10136"/>
        <dbReference type="Rhea" id="RHEA-COMP:20101"/>
        <dbReference type="ChEBI" id="CHEBI:15378"/>
        <dbReference type="ChEBI" id="CHEBI:30616"/>
        <dbReference type="ChEBI" id="CHEBI:46858"/>
        <dbReference type="ChEBI" id="CHEBI:61978"/>
        <dbReference type="ChEBI" id="CHEBI:456216"/>
    </reaction>
</comment>
<keyword evidence="9" id="KW-0067">ATP-binding</keyword>
<dbReference type="RefSeq" id="WP_226753901.1">
    <property type="nucleotide sequence ID" value="NZ_JAJATW010000007.1"/>
</dbReference>
<evidence type="ECO:0000256" key="13">
    <source>
        <dbReference type="ARBA" id="ARBA00053015"/>
    </source>
</evidence>
<evidence type="ECO:0000313" key="20">
    <source>
        <dbReference type="EMBL" id="MCB5161526.1"/>
    </source>
</evidence>
<comment type="caution">
    <text evidence="20">The sequence shown here is derived from an EMBL/GenBank/DDBJ whole genome shotgun (WGS) entry which is preliminary data.</text>
</comment>
<keyword evidence="12" id="KW-0829">Tyrosine-protein kinase</keyword>
<dbReference type="GO" id="GO:0004715">
    <property type="term" value="F:non-membrane spanning protein tyrosine kinase activity"/>
    <property type="evidence" value="ECO:0007669"/>
    <property type="project" value="UniProtKB-EC"/>
</dbReference>
<feature type="region of interest" description="Disordered" evidence="15">
    <location>
        <begin position="489"/>
        <end position="518"/>
    </location>
</feature>
<dbReference type="PANTHER" id="PTHR32309">
    <property type="entry name" value="TYROSINE-PROTEIN KINASE"/>
    <property type="match status" value="1"/>
</dbReference>
<dbReference type="PANTHER" id="PTHR32309:SF32">
    <property type="entry name" value="TYROSINE-PROTEIN KINASE ETK-RELATED"/>
    <property type="match status" value="1"/>
</dbReference>
<feature type="coiled-coil region" evidence="14">
    <location>
        <begin position="258"/>
        <end position="285"/>
    </location>
</feature>
<proteinExistence type="inferred from homology"/>
<dbReference type="AlphaFoldDB" id="A0A9X1INF1"/>
<evidence type="ECO:0000256" key="6">
    <source>
        <dbReference type="ARBA" id="ARBA00022692"/>
    </source>
</evidence>
<evidence type="ECO:0000256" key="1">
    <source>
        <dbReference type="ARBA" id="ARBA00004429"/>
    </source>
</evidence>
<evidence type="ECO:0000256" key="16">
    <source>
        <dbReference type="SAM" id="Phobius"/>
    </source>
</evidence>
<dbReference type="CDD" id="cd05387">
    <property type="entry name" value="BY-kinase"/>
    <property type="match status" value="1"/>
</dbReference>
<evidence type="ECO:0000256" key="2">
    <source>
        <dbReference type="ARBA" id="ARBA00008883"/>
    </source>
</evidence>
<name>A0A9X1INF1_9GAMM</name>
<dbReference type="Pfam" id="PF02706">
    <property type="entry name" value="Wzz"/>
    <property type="match status" value="1"/>
</dbReference>
<evidence type="ECO:0000256" key="15">
    <source>
        <dbReference type="SAM" id="MobiDB-lite"/>
    </source>
</evidence>
<dbReference type="InterPro" id="IPR027417">
    <property type="entry name" value="P-loop_NTPase"/>
</dbReference>
<dbReference type="InterPro" id="IPR005702">
    <property type="entry name" value="Wzc-like_C"/>
</dbReference>
<dbReference type="NCBIfam" id="TIGR01007">
    <property type="entry name" value="eps_fam"/>
    <property type="match status" value="1"/>
</dbReference>
<keyword evidence="3" id="KW-1003">Cell membrane</keyword>
<evidence type="ECO:0000313" key="21">
    <source>
        <dbReference type="Proteomes" id="UP001139095"/>
    </source>
</evidence>
<dbReference type="EC" id="2.7.10.2" evidence="20"/>
<dbReference type="GO" id="GO:0005886">
    <property type="term" value="C:plasma membrane"/>
    <property type="evidence" value="ECO:0007669"/>
    <property type="project" value="UniProtKB-SubCell"/>
</dbReference>
<dbReference type="Pfam" id="PF23607">
    <property type="entry name" value="WZC_N"/>
    <property type="match status" value="1"/>
</dbReference>
<evidence type="ECO:0000256" key="8">
    <source>
        <dbReference type="ARBA" id="ARBA00022777"/>
    </source>
</evidence>
<dbReference type="GO" id="GO:0042802">
    <property type="term" value="F:identical protein binding"/>
    <property type="evidence" value="ECO:0007669"/>
    <property type="project" value="UniProtKB-ARBA"/>
</dbReference>
<dbReference type="FunFam" id="3.40.50.300:FF:000527">
    <property type="entry name" value="Tyrosine-protein kinase etk"/>
    <property type="match status" value="1"/>
</dbReference>
<protein>
    <submittedName>
        <fullName evidence="20">Polysaccharide biosynthesis tyrosine autokinase</fullName>
        <ecNumber evidence="20">2.7.10.2</ecNumber>
    </submittedName>
</protein>
<dbReference type="Pfam" id="PF13614">
    <property type="entry name" value="AAA_31"/>
    <property type="match status" value="1"/>
</dbReference>
<comment type="similarity">
    <text evidence="2">Belongs to the etk/wzc family.</text>
</comment>
<feature type="domain" description="Tyrosine-protein kinase G-rich" evidence="19">
    <location>
        <begin position="371"/>
        <end position="450"/>
    </location>
</feature>
<dbReference type="EMBL" id="JAJATW010000007">
    <property type="protein sequence ID" value="MCB5161526.1"/>
    <property type="molecule type" value="Genomic_DNA"/>
</dbReference>
<keyword evidence="7" id="KW-0547">Nucleotide-binding</keyword>